<proteinExistence type="predicted"/>
<reference evidence="1 2" key="1">
    <citation type="journal article" date="2013" name="Nat. Commun.">
        <title>The evolution and pathogenic mechanisms of the rice sheath blight pathogen.</title>
        <authorList>
            <person name="Zheng A."/>
            <person name="Lin R."/>
            <person name="Xu L."/>
            <person name="Qin P."/>
            <person name="Tang C."/>
            <person name="Ai P."/>
            <person name="Zhang D."/>
            <person name="Liu Y."/>
            <person name="Sun Z."/>
            <person name="Feng H."/>
            <person name="Wang Y."/>
            <person name="Chen Y."/>
            <person name="Liang X."/>
            <person name="Fu R."/>
            <person name="Li Q."/>
            <person name="Zhang J."/>
            <person name="Yu X."/>
            <person name="Xie Z."/>
            <person name="Ding L."/>
            <person name="Guan P."/>
            <person name="Tang J."/>
            <person name="Liang Y."/>
            <person name="Wang S."/>
            <person name="Deng Q."/>
            <person name="Li S."/>
            <person name="Zhu J."/>
            <person name="Wang L."/>
            <person name="Liu H."/>
            <person name="Li P."/>
        </authorList>
    </citation>
    <scope>NUCLEOTIDE SEQUENCE [LARGE SCALE GENOMIC DNA]</scope>
    <source>
        <strain evidence="2">AG-1 IA</strain>
    </source>
</reference>
<dbReference type="HOGENOM" id="CLU_1295180_0_0_1"/>
<keyword evidence="2" id="KW-1185">Reference proteome</keyword>
<dbReference type="Proteomes" id="UP000011668">
    <property type="component" value="Unassembled WGS sequence"/>
</dbReference>
<dbReference type="EMBL" id="AFRT01000911">
    <property type="protein sequence ID" value="ELU42159.1"/>
    <property type="molecule type" value="Genomic_DNA"/>
</dbReference>
<comment type="caution">
    <text evidence="1">The sequence shown here is derived from an EMBL/GenBank/DDBJ whole genome shotgun (WGS) entry which is preliminary data.</text>
</comment>
<accession>L8X0L2</accession>
<sequence>MEGACLPMAQETDEWDVILRIFSVRHYYPRTLVFFTNRGMRDWRHMSFGFNHRHGSRLEIPEYPPLGPASSEGPGLEHEYHQAPSGARCLPRAVVLGIITGGSISRLDNADDKRKIAERILSANIVFAGGKVCLYRLLCLILTYGDLDSWSTYKFKGFVLELVYLLVLRAGRYVFEVKDYKITAIPEHREIEKKISIHCLSMITPHIARVPPQ</sequence>
<evidence type="ECO:0000313" key="1">
    <source>
        <dbReference type="EMBL" id="ELU42159.1"/>
    </source>
</evidence>
<dbReference type="AlphaFoldDB" id="L8X0L2"/>
<protein>
    <submittedName>
        <fullName evidence="1">Uncharacterized protein</fullName>
    </submittedName>
</protein>
<name>L8X0L2_THACA</name>
<gene>
    <name evidence="1" type="ORF">AG1IA_03806</name>
</gene>
<organism evidence="1 2">
    <name type="scientific">Thanatephorus cucumeris (strain AG1-IA)</name>
    <name type="common">Rice sheath blight fungus</name>
    <name type="synonym">Rhizoctonia solani</name>
    <dbReference type="NCBI Taxonomy" id="983506"/>
    <lineage>
        <taxon>Eukaryota</taxon>
        <taxon>Fungi</taxon>
        <taxon>Dikarya</taxon>
        <taxon>Basidiomycota</taxon>
        <taxon>Agaricomycotina</taxon>
        <taxon>Agaricomycetes</taxon>
        <taxon>Cantharellales</taxon>
        <taxon>Ceratobasidiaceae</taxon>
        <taxon>Rhizoctonia</taxon>
        <taxon>Rhizoctonia solani AG-1</taxon>
    </lineage>
</organism>
<evidence type="ECO:0000313" key="2">
    <source>
        <dbReference type="Proteomes" id="UP000011668"/>
    </source>
</evidence>